<dbReference type="InterPro" id="IPR050083">
    <property type="entry name" value="HtpX_protease"/>
</dbReference>
<sequence length="110" mass="13145">MEVRADHLGSSFLPGGTQQMAESLSCIALRQDEAIAKSMEYSIAVNEKKKSSSNSLEREEWWLFRILEFQFMPHPPMYWRVQALKRNHTGWSKKIVRRWMIDRMKESWIR</sequence>
<dbReference type="GO" id="GO:0008233">
    <property type="term" value="F:peptidase activity"/>
    <property type="evidence" value="ECO:0007669"/>
    <property type="project" value="UniProtKB-KW"/>
</dbReference>
<dbReference type="RefSeq" id="WP_148564342.1">
    <property type="nucleotide sequence ID" value="NZ_JAFDST010000002.1"/>
</dbReference>
<reference evidence="1 2" key="1">
    <citation type="submission" date="2021-01" db="EMBL/GenBank/DDBJ databases">
        <title>Genomic Encyclopedia of Type Strains, Phase IV (KMG-IV): sequencing the most valuable type-strain genomes for metagenomic binning, comparative biology and taxonomic classification.</title>
        <authorList>
            <person name="Goeker M."/>
        </authorList>
    </citation>
    <scope>NUCLEOTIDE SEQUENCE [LARGE SCALE GENOMIC DNA]</scope>
    <source>
        <strain evidence="1 2">DSM 103394</strain>
    </source>
</reference>
<accession>A0ABS4CW75</accession>
<evidence type="ECO:0000313" key="1">
    <source>
        <dbReference type="EMBL" id="MBP1081845.1"/>
    </source>
</evidence>
<dbReference type="PANTHER" id="PTHR43221">
    <property type="entry name" value="PROTEASE HTPX"/>
    <property type="match status" value="1"/>
</dbReference>
<protein>
    <submittedName>
        <fullName evidence="1">Zn-dependent protease with chaperone function</fullName>
    </submittedName>
</protein>
<dbReference type="PANTHER" id="PTHR43221:SF1">
    <property type="entry name" value="PROTEASE HTPX"/>
    <property type="match status" value="1"/>
</dbReference>
<dbReference type="GO" id="GO:0006508">
    <property type="term" value="P:proteolysis"/>
    <property type="evidence" value="ECO:0007669"/>
    <property type="project" value="UniProtKB-KW"/>
</dbReference>
<gene>
    <name evidence="1" type="ORF">JOC74_002338</name>
</gene>
<proteinExistence type="predicted"/>
<keyword evidence="2" id="KW-1185">Reference proteome</keyword>
<organism evidence="1 2">
    <name type="scientific">Bacillus capparidis</name>
    <dbReference type="NCBI Taxonomy" id="1840411"/>
    <lineage>
        <taxon>Bacteria</taxon>
        <taxon>Bacillati</taxon>
        <taxon>Bacillota</taxon>
        <taxon>Bacilli</taxon>
        <taxon>Bacillales</taxon>
        <taxon>Bacillaceae</taxon>
        <taxon>Bacillus</taxon>
    </lineage>
</organism>
<keyword evidence="1" id="KW-0645">Protease</keyword>
<name>A0ABS4CW75_9BACI</name>
<dbReference type="EMBL" id="JAFDST010000002">
    <property type="protein sequence ID" value="MBP1081845.1"/>
    <property type="molecule type" value="Genomic_DNA"/>
</dbReference>
<evidence type="ECO:0000313" key="2">
    <source>
        <dbReference type="Proteomes" id="UP000674416"/>
    </source>
</evidence>
<comment type="caution">
    <text evidence="1">The sequence shown here is derived from an EMBL/GenBank/DDBJ whole genome shotgun (WGS) entry which is preliminary data.</text>
</comment>
<dbReference type="Proteomes" id="UP000674416">
    <property type="component" value="Unassembled WGS sequence"/>
</dbReference>
<keyword evidence="1" id="KW-0378">Hydrolase</keyword>